<protein>
    <submittedName>
        <fullName evidence="5">Putative Allophanate hydrolase subunit 2</fullName>
    </submittedName>
</protein>
<gene>
    <name evidence="5" type="ordered locus">Deide_03450</name>
</gene>
<dbReference type="EMBL" id="CP001114">
    <property type="protein sequence ID" value="ACO45167.1"/>
    <property type="molecule type" value="Genomic_DNA"/>
</dbReference>
<dbReference type="InterPro" id="IPR052708">
    <property type="entry name" value="PxpC"/>
</dbReference>
<dbReference type="SMART" id="SM00797">
    <property type="entry name" value="AHS2"/>
    <property type="match status" value="1"/>
</dbReference>
<accession>C1CZR5</accession>
<dbReference type="Pfam" id="PF02626">
    <property type="entry name" value="CT_A_B"/>
    <property type="match status" value="1"/>
</dbReference>
<dbReference type="InterPro" id="IPR003778">
    <property type="entry name" value="CT_A_B"/>
</dbReference>
<dbReference type="STRING" id="546414.Deide_03450"/>
<name>C1CZR5_DEIDV</name>
<dbReference type="PaxDb" id="546414-Deide_03450"/>
<keyword evidence="2 5" id="KW-0378">Hydrolase</keyword>
<evidence type="ECO:0000259" key="4">
    <source>
        <dbReference type="SMART" id="SM00797"/>
    </source>
</evidence>
<dbReference type="KEGG" id="ddr:Deide_03450"/>
<dbReference type="GO" id="GO:0005524">
    <property type="term" value="F:ATP binding"/>
    <property type="evidence" value="ECO:0007669"/>
    <property type="project" value="UniProtKB-KW"/>
</dbReference>
<dbReference type="InterPro" id="IPR029000">
    <property type="entry name" value="Cyclophilin-like_dom_sf"/>
</dbReference>
<dbReference type="SUPFAM" id="SSF50891">
    <property type="entry name" value="Cyclophilin-like"/>
    <property type="match status" value="1"/>
</dbReference>
<evidence type="ECO:0000256" key="3">
    <source>
        <dbReference type="ARBA" id="ARBA00022840"/>
    </source>
</evidence>
<sequence>MIEVFRPGLQTTLQDTGRQARALGVPTGGAADPVALRMAQALVGNPAHAAALELTLQGPALHFHAGALVALCGAPFEASLEAAALPLWQAVQVRAGQTLTIGGTPRGLRAILAVRGGLAGEQVFGSRSTDLRSGFGGLAGRALQRGDRLTLASHPPPAAASRARVSPELYTPVGPQHSLRVLATAEATPELLESLLERELTVSSQVDRMGARLTETFRAPHDPGRVSLPNVPGAVQLPPDGRPIVLLPDAGTHGGYPTPLVVASADLPRLGQLRPGDRLHFTLVDTAQARAALQAREQSLRLAEDALRWWYNRT</sequence>
<dbReference type="PANTHER" id="PTHR43309">
    <property type="entry name" value="5-OXOPROLINASE SUBUNIT C"/>
    <property type="match status" value="1"/>
</dbReference>
<evidence type="ECO:0000256" key="2">
    <source>
        <dbReference type="ARBA" id="ARBA00022801"/>
    </source>
</evidence>
<reference evidence="5 6" key="1">
    <citation type="journal article" date="2009" name="PLoS Genet.">
        <title>Alliance of proteomics and genomics to unravel the specificities of Sahara bacterium Deinococcus deserti.</title>
        <authorList>
            <person name="de Groot A."/>
            <person name="Dulermo R."/>
            <person name="Ortet P."/>
            <person name="Blanchard L."/>
            <person name="Guerin P."/>
            <person name="Fernandez B."/>
            <person name="Vacherie B."/>
            <person name="Dossat C."/>
            <person name="Jolivet E."/>
            <person name="Siguier P."/>
            <person name="Chandler M."/>
            <person name="Barakat M."/>
            <person name="Dedieu A."/>
            <person name="Barbe V."/>
            <person name="Heulin T."/>
            <person name="Sommer S."/>
            <person name="Achouak W."/>
            <person name="Armengaud J."/>
        </authorList>
    </citation>
    <scope>NUCLEOTIDE SEQUENCE [LARGE SCALE GENOMIC DNA]</scope>
    <source>
        <strain evidence="6">DSM 17065 / CIP 109153 / LMG 22923 / VCD115</strain>
    </source>
</reference>
<keyword evidence="3" id="KW-0067">ATP-binding</keyword>
<dbReference type="PANTHER" id="PTHR43309:SF3">
    <property type="entry name" value="5-OXOPROLINASE SUBUNIT C"/>
    <property type="match status" value="1"/>
</dbReference>
<dbReference type="HOGENOM" id="CLU_028967_0_3_0"/>
<keyword evidence="1" id="KW-0547">Nucleotide-binding</keyword>
<dbReference type="Proteomes" id="UP000002208">
    <property type="component" value="Chromosome"/>
</dbReference>
<evidence type="ECO:0000256" key="1">
    <source>
        <dbReference type="ARBA" id="ARBA00022741"/>
    </source>
</evidence>
<organism evidence="5 6">
    <name type="scientific">Deinococcus deserti (strain DSM 17065 / CIP 109153 / LMG 22923 / VCD115)</name>
    <dbReference type="NCBI Taxonomy" id="546414"/>
    <lineage>
        <taxon>Bacteria</taxon>
        <taxon>Thermotogati</taxon>
        <taxon>Deinococcota</taxon>
        <taxon>Deinococci</taxon>
        <taxon>Deinococcales</taxon>
        <taxon>Deinococcaceae</taxon>
        <taxon>Deinococcus</taxon>
    </lineage>
</organism>
<dbReference type="GO" id="GO:0016787">
    <property type="term" value="F:hydrolase activity"/>
    <property type="evidence" value="ECO:0007669"/>
    <property type="project" value="UniProtKB-KW"/>
</dbReference>
<feature type="domain" description="Carboxyltransferase" evidence="4">
    <location>
        <begin position="22"/>
        <end position="299"/>
    </location>
</feature>
<evidence type="ECO:0000313" key="6">
    <source>
        <dbReference type="Proteomes" id="UP000002208"/>
    </source>
</evidence>
<dbReference type="AlphaFoldDB" id="C1CZR5"/>
<dbReference type="OrthoDB" id="9782422at2"/>
<dbReference type="RefSeq" id="WP_012692290.1">
    <property type="nucleotide sequence ID" value="NC_012526.1"/>
</dbReference>
<dbReference type="eggNOG" id="COG1984">
    <property type="taxonomic scope" value="Bacteria"/>
</dbReference>
<evidence type="ECO:0000313" key="5">
    <source>
        <dbReference type="EMBL" id="ACO45167.1"/>
    </source>
</evidence>
<keyword evidence="6" id="KW-1185">Reference proteome</keyword>
<dbReference type="Gene3D" id="2.40.100.10">
    <property type="entry name" value="Cyclophilin-like"/>
    <property type="match status" value="1"/>
</dbReference>
<proteinExistence type="predicted"/>